<gene>
    <name evidence="4" type="ORF">SAMN04489758_14214</name>
</gene>
<sequence>MVNKKTKKITLTALMITLIFIGTFSIRFPNPATGGYFHIGDSMIFTSVIILGKRNGSIAGALGGALADLLCGATIWIIPTLFIKFIMAWIMASIIDKNFSSIIGAILGGFFQIFAYTIVEAFLFTWPAAWGALPGLTMQTIIGFLIFIVLFKMLQTTKLFDYIE</sequence>
<keyword evidence="3" id="KW-0472">Membrane</keyword>
<dbReference type="PANTHER" id="PTHR37815:SF3">
    <property type="entry name" value="UPF0397 PROTEIN SPR0429"/>
    <property type="match status" value="1"/>
</dbReference>
<dbReference type="EMBL" id="FOIN01000042">
    <property type="protein sequence ID" value="SET78728.1"/>
    <property type="molecule type" value="Genomic_DNA"/>
</dbReference>
<evidence type="ECO:0000256" key="2">
    <source>
        <dbReference type="ARBA" id="ARBA00022989"/>
    </source>
</evidence>
<evidence type="ECO:0000256" key="1">
    <source>
        <dbReference type="ARBA" id="ARBA00022692"/>
    </source>
</evidence>
<dbReference type="Gene3D" id="1.10.1760.20">
    <property type="match status" value="1"/>
</dbReference>
<dbReference type="GeneID" id="78289303"/>
<organism evidence="4 5">
    <name type="scientific">Thomasclavelia cocleata</name>
    <dbReference type="NCBI Taxonomy" id="69824"/>
    <lineage>
        <taxon>Bacteria</taxon>
        <taxon>Bacillati</taxon>
        <taxon>Bacillota</taxon>
        <taxon>Erysipelotrichia</taxon>
        <taxon>Erysipelotrichales</taxon>
        <taxon>Coprobacillaceae</taxon>
        <taxon>Thomasclavelia</taxon>
    </lineage>
</organism>
<keyword evidence="5" id="KW-1185">Reference proteome</keyword>
<reference evidence="5" key="1">
    <citation type="submission" date="2016-10" db="EMBL/GenBank/DDBJ databases">
        <authorList>
            <person name="Varghese N."/>
            <person name="Submissions S."/>
        </authorList>
    </citation>
    <scope>NUCLEOTIDE SEQUENCE [LARGE SCALE GENOMIC DNA]</scope>
    <source>
        <strain evidence="5">DSM 1551</strain>
    </source>
</reference>
<feature type="transmembrane region" description="Helical" evidence="3">
    <location>
        <begin position="64"/>
        <end position="90"/>
    </location>
</feature>
<dbReference type="RefSeq" id="WP_092356138.1">
    <property type="nucleotide sequence ID" value="NZ_FOIN01000042.1"/>
</dbReference>
<dbReference type="InterPro" id="IPR009825">
    <property type="entry name" value="ECF_substrate-spec-like"/>
</dbReference>
<dbReference type="Proteomes" id="UP000198558">
    <property type="component" value="Unassembled WGS sequence"/>
</dbReference>
<dbReference type="Pfam" id="PF07155">
    <property type="entry name" value="ECF-ribofla_trS"/>
    <property type="match status" value="1"/>
</dbReference>
<proteinExistence type="predicted"/>
<dbReference type="GO" id="GO:0016020">
    <property type="term" value="C:membrane"/>
    <property type="evidence" value="ECO:0007669"/>
    <property type="project" value="InterPro"/>
</dbReference>
<dbReference type="OrthoDB" id="411368at2"/>
<dbReference type="AlphaFoldDB" id="A0A1I0H5B5"/>
<protein>
    <submittedName>
        <fullName evidence="4">Uncharacterized membrane protein</fullName>
    </submittedName>
</protein>
<accession>A0A1I0H5B5</accession>
<keyword evidence="2 3" id="KW-1133">Transmembrane helix</keyword>
<feature type="transmembrane region" description="Helical" evidence="3">
    <location>
        <begin position="136"/>
        <end position="154"/>
    </location>
</feature>
<evidence type="ECO:0000313" key="5">
    <source>
        <dbReference type="Proteomes" id="UP000198558"/>
    </source>
</evidence>
<keyword evidence="1 3" id="KW-0812">Transmembrane</keyword>
<evidence type="ECO:0000313" key="4">
    <source>
        <dbReference type="EMBL" id="SET78728.1"/>
    </source>
</evidence>
<feature type="transmembrane region" description="Helical" evidence="3">
    <location>
        <begin position="102"/>
        <end position="124"/>
    </location>
</feature>
<name>A0A1I0H5B5_9FIRM</name>
<evidence type="ECO:0000256" key="3">
    <source>
        <dbReference type="SAM" id="Phobius"/>
    </source>
</evidence>
<dbReference type="PANTHER" id="PTHR37815">
    <property type="entry name" value="UPF0397 PROTEIN BC_2624-RELATED"/>
    <property type="match status" value="1"/>
</dbReference>